<dbReference type="InterPro" id="IPR036864">
    <property type="entry name" value="Zn2-C6_fun-type_DNA-bd_sf"/>
</dbReference>
<protein>
    <submittedName>
        <fullName evidence="6">Fungal-specific transcription factor domain-containing protein</fullName>
    </submittedName>
</protein>
<dbReference type="GO" id="GO:0003677">
    <property type="term" value="F:DNA binding"/>
    <property type="evidence" value="ECO:0007669"/>
    <property type="project" value="UniProtKB-KW"/>
</dbReference>
<keyword evidence="2" id="KW-0479">Metal-binding</keyword>
<dbReference type="InterPro" id="IPR001138">
    <property type="entry name" value="Zn2Cys6_DnaBD"/>
</dbReference>
<dbReference type="GO" id="GO:0006351">
    <property type="term" value="P:DNA-templated transcription"/>
    <property type="evidence" value="ECO:0007669"/>
    <property type="project" value="InterPro"/>
</dbReference>
<feature type="domain" description="Xylanolytic transcriptional activator regulatory" evidence="5">
    <location>
        <begin position="353"/>
        <end position="425"/>
    </location>
</feature>
<dbReference type="GO" id="GO:0008270">
    <property type="term" value="F:zinc ion binding"/>
    <property type="evidence" value="ECO:0007669"/>
    <property type="project" value="InterPro"/>
</dbReference>
<dbReference type="GO" id="GO:0000981">
    <property type="term" value="F:DNA-binding transcription factor activity, RNA polymerase II-specific"/>
    <property type="evidence" value="ECO:0007669"/>
    <property type="project" value="InterPro"/>
</dbReference>
<organism evidence="6 7">
    <name type="scientific">Rhodocollybia butyracea</name>
    <dbReference type="NCBI Taxonomy" id="206335"/>
    <lineage>
        <taxon>Eukaryota</taxon>
        <taxon>Fungi</taxon>
        <taxon>Dikarya</taxon>
        <taxon>Basidiomycota</taxon>
        <taxon>Agaricomycotina</taxon>
        <taxon>Agaricomycetes</taxon>
        <taxon>Agaricomycetidae</taxon>
        <taxon>Agaricales</taxon>
        <taxon>Marasmiineae</taxon>
        <taxon>Omphalotaceae</taxon>
        <taxon>Rhodocollybia</taxon>
    </lineage>
</organism>
<evidence type="ECO:0000313" key="7">
    <source>
        <dbReference type="Proteomes" id="UP000772434"/>
    </source>
</evidence>
<dbReference type="OrthoDB" id="4456959at2759"/>
<accession>A0A9P5PFG6</accession>
<evidence type="ECO:0000256" key="3">
    <source>
        <dbReference type="ARBA" id="ARBA00023125"/>
    </source>
</evidence>
<keyword evidence="7" id="KW-1185">Reference proteome</keyword>
<gene>
    <name evidence="6" type="ORF">BDP27DRAFT_1428132</name>
</gene>
<name>A0A9P5PFG6_9AGAR</name>
<keyword evidence="3" id="KW-0238">DNA-binding</keyword>
<evidence type="ECO:0000256" key="1">
    <source>
        <dbReference type="ARBA" id="ARBA00004123"/>
    </source>
</evidence>
<dbReference type="Gene3D" id="4.10.240.10">
    <property type="entry name" value="Zn(2)-C6 fungal-type DNA-binding domain"/>
    <property type="match status" value="1"/>
</dbReference>
<evidence type="ECO:0000256" key="2">
    <source>
        <dbReference type="ARBA" id="ARBA00022723"/>
    </source>
</evidence>
<dbReference type="CDD" id="cd12148">
    <property type="entry name" value="fungal_TF_MHR"/>
    <property type="match status" value="1"/>
</dbReference>
<comment type="subcellular location">
    <subcellularLocation>
        <location evidence="1">Nucleus</location>
    </subcellularLocation>
</comment>
<proteinExistence type="predicted"/>
<sequence>MHPPYPNKASSRRSQGACDFCRKKKGKQPITKSSSPVITYLSTNSRKVRCDSATRPGNICYNCQNADVKCTHSAEQKKRGPRVGTIRKHPSESVQALVTAIVAEPDTYPIPDDPNVVRKMLLDLSHCVRGLERQLSRWRRTVQEISTETPTTPPGYYSSESSEEETLSVQGLTINDQHPQRHFGKSSNLVMMRTAVDITKEVKADAFHLVQKRPELWVVYPWYLERNFELRPLVFPEDDLLSDLCTLYFKYVHDFVPVLHRPTFERSITDKLHLRDYDFGTVVLCVCAIASRYSKDPRNFPPSINSELSLGWPWYSQISHFQVSFIEPPSLYLLQRCCLSAVYLVGTAIFHSTWGIIGQGIRLGQEMGVHRKQKGQPRTVNNELWRRTFWMLLNFDVFLSINFGRPRATTGDDFDLELPVECDDEYWENEDPAKAFVQPPGVPPRSSFFIYYSKLLKISGFAYRTLYSVTKMYLWKRVTPVGPHWDQKVVTEVNTELNQWLSSLPEHYATIKERRYFNVKPLFLRMTFGWSQIQLHKQFIPRPNASTSMIFPSLAICTSAARDCVKAIDILEPLDFQFLPHLMSPIYVSPTVLLLTIWRDKRLPVPPDTSQDRQGVDKCMTVLSKYEHSVRQKTLWAISFPWSISMLIKKHDTHESNLDSKPSTTSCNDDKMIGTVSDGCSRIQETFVSYIGLGHEDPSLYPRPPCPPAFGSQDPNINTTRNYPQPNFAVPNYATADWQMNMDATTTLPPHPHIAIPTPPTSSTMAVDEDWSSFMANVDQLLLSVGGRVDANLEPPHRK</sequence>
<dbReference type="EMBL" id="JADNRY010000178">
    <property type="protein sequence ID" value="KAF9062227.1"/>
    <property type="molecule type" value="Genomic_DNA"/>
</dbReference>
<reference evidence="6" key="1">
    <citation type="submission" date="2020-11" db="EMBL/GenBank/DDBJ databases">
        <authorList>
            <consortium name="DOE Joint Genome Institute"/>
            <person name="Ahrendt S."/>
            <person name="Riley R."/>
            <person name="Andreopoulos W."/>
            <person name="Labutti K."/>
            <person name="Pangilinan J."/>
            <person name="Ruiz-Duenas F.J."/>
            <person name="Barrasa J.M."/>
            <person name="Sanchez-Garcia M."/>
            <person name="Camarero S."/>
            <person name="Miyauchi S."/>
            <person name="Serrano A."/>
            <person name="Linde D."/>
            <person name="Babiker R."/>
            <person name="Drula E."/>
            <person name="Ayuso-Fernandez I."/>
            <person name="Pacheco R."/>
            <person name="Padilla G."/>
            <person name="Ferreira P."/>
            <person name="Barriuso J."/>
            <person name="Kellner H."/>
            <person name="Castanera R."/>
            <person name="Alfaro M."/>
            <person name="Ramirez L."/>
            <person name="Pisabarro A.G."/>
            <person name="Kuo A."/>
            <person name="Tritt A."/>
            <person name="Lipzen A."/>
            <person name="He G."/>
            <person name="Yan M."/>
            <person name="Ng V."/>
            <person name="Cullen D."/>
            <person name="Martin F."/>
            <person name="Rosso M.-N."/>
            <person name="Henrissat B."/>
            <person name="Hibbett D."/>
            <person name="Martinez A.T."/>
            <person name="Grigoriev I.V."/>
        </authorList>
    </citation>
    <scope>NUCLEOTIDE SEQUENCE</scope>
    <source>
        <strain evidence="6">AH 40177</strain>
    </source>
</reference>
<evidence type="ECO:0000313" key="6">
    <source>
        <dbReference type="EMBL" id="KAF9062227.1"/>
    </source>
</evidence>
<dbReference type="InterPro" id="IPR007219">
    <property type="entry name" value="XnlR_reg_dom"/>
</dbReference>
<dbReference type="InterPro" id="IPR050987">
    <property type="entry name" value="AtrR-like"/>
</dbReference>
<dbReference type="PANTHER" id="PTHR46910:SF3">
    <property type="entry name" value="HALOTOLERANCE PROTEIN 9-RELATED"/>
    <property type="match status" value="1"/>
</dbReference>
<dbReference type="AlphaFoldDB" id="A0A9P5PFG6"/>
<evidence type="ECO:0000256" key="4">
    <source>
        <dbReference type="ARBA" id="ARBA00023242"/>
    </source>
</evidence>
<comment type="caution">
    <text evidence="6">The sequence shown here is derived from an EMBL/GenBank/DDBJ whole genome shotgun (WGS) entry which is preliminary data.</text>
</comment>
<dbReference type="PANTHER" id="PTHR46910">
    <property type="entry name" value="TRANSCRIPTION FACTOR PDR1"/>
    <property type="match status" value="1"/>
</dbReference>
<dbReference type="Proteomes" id="UP000772434">
    <property type="component" value="Unassembled WGS sequence"/>
</dbReference>
<dbReference type="GO" id="GO:0005634">
    <property type="term" value="C:nucleus"/>
    <property type="evidence" value="ECO:0007669"/>
    <property type="project" value="UniProtKB-SubCell"/>
</dbReference>
<dbReference type="Pfam" id="PF04082">
    <property type="entry name" value="Fungal_trans"/>
    <property type="match status" value="1"/>
</dbReference>
<evidence type="ECO:0000259" key="5">
    <source>
        <dbReference type="SMART" id="SM00906"/>
    </source>
</evidence>
<keyword evidence="4" id="KW-0539">Nucleus</keyword>
<dbReference type="SMART" id="SM00906">
    <property type="entry name" value="Fungal_trans"/>
    <property type="match status" value="1"/>
</dbReference>
<dbReference type="CDD" id="cd00067">
    <property type="entry name" value="GAL4"/>
    <property type="match status" value="1"/>
</dbReference>